<reference evidence="2 3" key="1">
    <citation type="journal article" date="2015" name="Microbes Environ.">
        <title>Distribution and evolution of nitrogen fixation genes in the phylum bacteroidetes.</title>
        <authorList>
            <person name="Inoue J."/>
            <person name="Oshima K."/>
            <person name="Suda W."/>
            <person name="Sakamoto M."/>
            <person name="Iino T."/>
            <person name="Noda S."/>
            <person name="Hongoh Y."/>
            <person name="Hattori M."/>
            <person name="Ohkuma M."/>
        </authorList>
    </citation>
    <scope>NUCLEOTIDE SEQUENCE [LARGE SCALE GENOMIC DNA]</scope>
    <source>
        <strain evidence="2 3">JCM 15093</strain>
    </source>
</reference>
<dbReference type="Proteomes" id="UP000027601">
    <property type="component" value="Unassembled WGS sequence"/>
</dbReference>
<comment type="caution">
    <text evidence="2">The sequence shown here is derived from an EMBL/GenBank/DDBJ whole genome shotgun (WGS) entry which is preliminary data.</text>
</comment>
<dbReference type="PANTHER" id="PTHR46112">
    <property type="entry name" value="AMINOPEPTIDASE"/>
    <property type="match status" value="1"/>
</dbReference>
<dbReference type="SUPFAM" id="SSF55920">
    <property type="entry name" value="Creatinase/aminopeptidase"/>
    <property type="match status" value="1"/>
</dbReference>
<name>A0A069D3W4_9BACE</name>
<dbReference type="PANTHER" id="PTHR46112:SF2">
    <property type="entry name" value="XAA-PRO AMINOPEPTIDASE P-RELATED"/>
    <property type="match status" value="1"/>
</dbReference>
<gene>
    <name evidence="2" type="ORF">JCM15093_2284</name>
</gene>
<keyword evidence="3" id="KW-1185">Reference proteome</keyword>
<evidence type="ECO:0000259" key="1">
    <source>
        <dbReference type="Pfam" id="PF00557"/>
    </source>
</evidence>
<keyword evidence="2" id="KW-0378">Hydrolase</keyword>
<evidence type="ECO:0000313" key="2">
    <source>
        <dbReference type="EMBL" id="GAK37067.1"/>
    </source>
</evidence>
<dbReference type="InterPro" id="IPR036005">
    <property type="entry name" value="Creatinase/aminopeptidase-like"/>
</dbReference>
<dbReference type="Pfam" id="PF00557">
    <property type="entry name" value="Peptidase_M24"/>
    <property type="match status" value="1"/>
</dbReference>
<feature type="domain" description="Peptidase M24" evidence="1">
    <location>
        <begin position="51"/>
        <end position="283"/>
    </location>
</feature>
<evidence type="ECO:0000313" key="3">
    <source>
        <dbReference type="Proteomes" id="UP000027601"/>
    </source>
</evidence>
<accession>A0A069D3W4</accession>
<sequence length="299" mass="32500">MPQTIMLEGDELPYTEYMRLAGMFPEATVVNGTPLIRQARSVKTEMEVIMFRRAAAAHAKAYQQIPSVYREGMTDMELSIEIERLMRLQGCLGIFRVFGQSMEIFMGSVLTGDNAATPSPYDFALGGQGIDPALPGGVNGTLLSKGQSVMVDLGGNFNGYMCDMSRVFSVGKLTDEAYAAHQVCLDIQEEVVNMAKPGVVCEDLYNKAIDMVTKAGFADNFMGIDQKAKFIGHGIGLEINEAPVLAPRVKQELEPGMVFALEPKIVLPGVGPVGIENSWAVTAEGVEKLTLCNEEIIEF</sequence>
<dbReference type="InterPro" id="IPR050659">
    <property type="entry name" value="Peptidase_M24B"/>
</dbReference>
<dbReference type="STRING" id="1121097.GCA_000428125_02644"/>
<proteinExistence type="predicted"/>
<dbReference type="eggNOG" id="COG0006">
    <property type="taxonomic scope" value="Bacteria"/>
</dbReference>
<dbReference type="AlphaFoldDB" id="A0A069D3W4"/>
<dbReference type="EMBL" id="BAJS01000013">
    <property type="protein sequence ID" value="GAK37067.1"/>
    <property type="molecule type" value="Genomic_DNA"/>
</dbReference>
<protein>
    <submittedName>
        <fullName evidence="2">Xaa-Pro aminopeptidase</fullName>
    </submittedName>
</protein>
<keyword evidence="2" id="KW-0645">Protease</keyword>
<dbReference type="CDD" id="cd01066">
    <property type="entry name" value="APP_MetAP"/>
    <property type="match status" value="1"/>
</dbReference>
<dbReference type="InterPro" id="IPR000994">
    <property type="entry name" value="Pept_M24"/>
</dbReference>
<organism evidence="2 3">
    <name type="scientific">Bacteroides graminisolvens DSM 19988 = JCM 15093</name>
    <dbReference type="NCBI Taxonomy" id="1121097"/>
    <lineage>
        <taxon>Bacteria</taxon>
        <taxon>Pseudomonadati</taxon>
        <taxon>Bacteroidota</taxon>
        <taxon>Bacteroidia</taxon>
        <taxon>Bacteroidales</taxon>
        <taxon>Bacteroidaceae</taxon>
        <taxon>Bacteroides</taxon>
    </lineage>
</organism>
<dbReference type="Gene3D" id="3.90.230.10">
    <property type="entry name" value="Creatinase/methionine aminopeptidase superfamily"/>
    <property type="match status" value="1"/>
</dbReference>
<dbReference type="GO" id="GO:0004177">
    <property type="term" value="F:aminopeptidase activity"/>
    <property type="evidence" value="ECO:0007669"/>
    <property type="project" value="UniProtKB-KW"/>
</dbReference>
<keyword evidence="2" id="KW-0031">Aminopeptidase</keyword>